<comment type="caution">
    <text evidence="2">The sequence shown here is derived from an EMBL/GenBank/DDBJ whole genome shotgun (WGS) entry which is preliminary data.</text>
</comment>
<protein>
    <submittedName>
        <fullName evidence="2">Endonuclease/exonuclease/phosphatase family protein</fullName>
    </submittedName>
</protein>
<evidence type="ECO:0000259" key="1">
    <source>
        <dbReference type="Pfam" id="PF03372"/>
    </source>
</evidence>
<organism evidence="2 3">
    <name type="scientific">Sphingobacterium tenebrionis</name>
    <dbReference type="NCBI Taxonomy" id="3111775"/>
    <lineage>
        <taxon>Bacteria</taxon>
        <taxon>Pseudomonadati</taxon>
        <taxon>Bacteroidota</taxon>
        <taxon>Sphingobacteriia</taxon>
        <taxon>Sphingobacteriales</taxon>
        <taxon>Sphingobacteriaceae</taxon>
        <taxon>Sphingobacterium</taxon>
    </lineage>
</organism>
<feature type="domain" description="Endonuclease/exonuclease/phosphatase" evidence="1">
    <location>
        <begin position="48"/>
        <end position="267"/>
    </location>
</feature>
<dbReference type="InterPro" id="IPR038772">
    <property type="entry name" value="Sph/SMPD2-like"/>
</dbReference>
<dbReference type="EMBL" id="JAYLLN010000012">
    <property type="protein sequence ID" value="MEI5984600.1"/>
    <property type="molecule type" value="Genomic_DNA"/>
</dbReference>
<proteinExistence type="predicted"/>
<sequence>MIIVYILVVLIIVVLLIFKKLRRKLTLVELTPDEDKDGQLSKGNIKVLTYNIAGLPQGISAAKTPRRVSITEIGEKVEEFDIVNVQEDFNYNSAFYSLNKHPYRTVHKGKIPLGDGLNTLSKYPIVEYRRIPWRHCSGPDCWTVKGFTFAKIQLDQHVFIDVYNVHANSSDVARAAKARRENIRQLAAYIQEHSVGKPLIVMGDFNAHYAYKRDNLHEFLVNTGLSDGWVTHLRNGTFPEIIPKFIAQHMLSLTNDTESLDKIFFRNGDNLTLIPKTYEVEISHFTNQAGAALSDHLAVSMSFDWEWKELPA</sequence>
<dbReference type="RefSeq" id="WP_099366182.1">
    <property type="nucleotide sequence ID" value="NZ_JAYLLN010000012.1"/>
</dbReference>
<evidence type="ECO:0000313" key="2">
    <source>
        <dbReference type="EMBL" id="MEI5984600.1"/>
    </source>
</evidence>
<name>A0ABU8I5Y6_9SPHI</name>
<evidence type="ECO:0000313" key="3">
    <source>
        <dbReference type="Proteomes" id="UP001363035"/>
    </source>
</evidence>
<dbReference type="Pfam" id="PF03372">
    <property type="entry name" value="Exo_endo_phos"/>
    <property type="match status" value="1"/>
</dbReference>
<dbReference type="PANTHER" id="PTHR16320:SF1">
    <property type="entry name" value="SPHINGOMYELINASE DDB_G0288017"/>
    <property type="match status" value="1"/>
</dbReference>
<dbReference type="Gene3D" id="3.60.10.10">
    <property type="entry name" value="Endonuclease/exonuclease/phosphatase"/>
    <property type="match status" value="1"/>
</dbReference>
<keyword evidence="2" id="KW-0540">Nuclease</keyword>
<dbReference type="InterPro" id="IPR005135">
    <property type="entry name" value="Endo/exonuclease/phosphatase"/>
</dbReference>
<dbReference type="InterPro" id="IPR036691">
    <property type="entry name" value="Endo/exonu/phosph_ase_sf"/>
</dbReference>
<gene>
    <name evidence="2" type="ORF">VJ786_06785</name>
</gene>
<dbReference type="GO" id="GO:0004519">
    <property type="term" value="F:endonuclease activity"/>
    <property type="evidence" value="ECO:0007669"/>
    <property type="project" value="UniProtKB-KW"/>
</dbReference>
<keyword evidence="2" id="KW-0255">Endonuclease</keyword>
<dbReference type="Proteomes" id="UP001363035">
    <property type="component" value="Unassembled WGS sequence"/>
</dbReference>
<reference evidence="2 3" key="1">
    <citation type="submission" date="2024-01" db="EMBL/GenBank/DDBJ databases">
        <title>Sphingobacterium tenebrionis sp. nov., a novel endophyte isolated from tenebrio molitor intestines.</title>
        <authorList>
            <person name="Zhang C."/>
        </authorList>
    </citation>
    <scope>NUCLEOTIDE SEQUENCE [LARGE SCALE GENOMIC DNA]</scope>
    <source>
        <strain evidence="2 3">PU5-4</strain>
    </source>
</reference>
<dbReference type="SUPFAM" id="SSF56219">
    <property type="entry name" value="DNase I-like"/>
    <property type="match status" value="1"/>
</dbReference>
<keyword evidence="2" id="KW-0378">Hydrolase</keyword>
<dbReference type="PANTHER" id="PTHR16320">
    <property type="entry name" value="SPHINGOMYELINASE FAMILY MEMBER"/>
    <property type="match status" value="1"/>
</dbReference>
<accession>A0ABU8I5Y6</accession>
<keyword evidence="3" id="KW-1185">Reference proteome</keyword>